<comment type="caution">
    <text evidence="1">The sequence shown here is derived from an EMBL/GenBank/DDBJ whole genome shotgun (WGS) entry which is preliminary data.</text>
</comment>
<accession>A0A833Z6P8</accession>
<proteinExistence type="predicted"/>
<dbReference type="AlphaFoldDB" id="A0A833Z6P8"/>
<organism evidence="1 2">
    <name type="scientific">Phyllostomus discolor</name>
    <name type="common">pale spear-nosed bat</name>
    <dbReference type="NCBI Taxonomy" id="89673"/>
    <lineage>
        <taxon>Eukaryota</taxon>
        <taxon>Metazoa</taxon>
        <taxon>Chordata</taxon>
        <taxon>Craniata</taxon>
        <taxon>Vertebrata</taxon>
        <taxon>Euteleostomi</taxon>
        <taxon>Mammalia</taxon>
        <taxon>Eutheria</taxon>
        <taxon>Laurasiatheria</taxon>
        <taxon>Chiroptera</taxon>
        <taxon>Yangochiroptera</taxon>
        <taxon>Phyllostomidae</taxon>
        <taxon>Phyllostominae</taxon>
        <taxon>Phyllostomus</taxon>
    </lineage>
</organism>
<sequence>MAATSWLKSQCQSSSEAPFPAPLTIGYNCHILGRRGPVVWSQLSPGSSGSYYRCLFEAPLLAAPRYNTTEIQSIVRKSYKELYAKKLENLGEMDTFLEKYNLPKLKEKEAESLNRPITTKEIEAVIKKLPTQKSPGPDGFTGRFHNTFKEECIPLPYPSQTVPKNPKRWESPKLFL</sequence>
<dbReference type="Proteomes" id="UP000664940">
    <property type="component" value="Unassembled WGS sequence"/>
</dbReference>
<evidence type="ECO:0000313" key="1">
    <source>
        <dbReference type="EMBL" id="KAF6088425.1"/>
    </source>
</evidence>
<reference evidence="1 2" key="1">
    <citation type="journal article" date="2020" name="Nature">
        <title>Six reference-quality genomes reveal evolution of bat adaptations.</title>
        <authorList>
            <person name="Jebb D."/>
            <person name="Huang Z."/>
            <person name="Pippel M."/>
            <person name="Hughes G.M."/>
            <person name="Lavrichenko K."/>
            <person name="Devanna P."/>
            <person name="Winkler S."/>
            <person name="Jermiin L.S."/>
            <person name="Skirmuntt E.C."/>
            <person name="Katzourakis A."/>
            <person name="Burkitt-Gray L."/>
            <person name="Ray D.A."/>
            <person name="Sullivan K.A.M."/>
            <person name="Roscito J.G."/>
            <person name="Kirilenko B.M."/>
            <person name="Davalos L.M."/>
            <person name="Corthals A.P."/>
            <person name="Power M.L."/>
            <person name="Jones G."/>
            <person name="Ransome R.D."/>
            <person name="Dechmann D.K.N."/>
            <person name="Locatelli A.G."/>
            <person name="Puechmaille S.J."/>
            <person name="Fedrigo O."/>
            <person name="Jarvis E.D."/>
            <person name="Hiller M."/>
            <person name="Vernes S.C."/>
            <person name="Myers E.W."/>
            <person name="Teeling E.C."/>
        </authorList>
    </citation>
    <scope>NUCLEOTIDE SEQUENCE [LARGE SCALE GENOMIC DNA]</scope>
    <source>
        <strain evidence="1">Bat1K_MPI-CBG_1</strain>
    </source>
</reference>
<dbReference type="PANTHER" id="PTHR19446">
    <property type="entry name" value="REVERSE TRANSCRIPTASES"/>
    <property type="match status" value="1"/>
</dbReference>
<protein>
    <submittedName>
        <fullName evidence="1">Uncharacterized protein</fullName>
    </submittedName>
</protein>
<name>A0A833Z6P8_9CHIR</name>
<gene>
    <name evidence="1" type="ORF">HJG60_008250</name>
</gene>
<dbReference type="EMBL" id="JABVXQ010000010">
    <property type="protein sequence ID" value="KAF6088425.1"/>
    <property type="molecule type" value="Genomic_DNA"/>
</dbReference>
<evidence type="ECO:0000313" key="2">
    <source>
        <dbReference type="Proteomes" id="UP000664940"/>
    </source>
</evidence>